<reference evidence="3" key="2">
    <citation type="submission" date="2020-09" db="EMBL/GenBank/DDBJ databases">
        <authorList>
            <person name="Sun Q."/>
            <person name="Zhou Y."/>
        </authorList>
    </citation>
    <scope>NUCLEOTIDE SEQUENCE</scope>
    <source>
        <strain evidence="3">CGMCC 1.12506</strain>
    </source>
</reference>
<organism evidence="3 4">
    <name type="scientific">Flavobacterium orientale</name>
    <dbReference type="NCBI Taxonomy" id="1756020"/>
    <lineage>
        <taxon>Bacteria</taxon>
        <taxon>Pseudomonadati</taxon>
        <taxon>Bacteroidota</taxon>
        <taxon>Flavobacteriia</taxon>
        <taxon>Flavobacteriales</taxon>
        <taxon>Flavobacteriaceae</taxon>
        <taxon>Flavobacterium</taxon>
    </lineage>
</organism>
<gene>
    <name evidence="3" type="ORF">GCM10011343_01970</name>
</gene>
<protein>
    <recommendedName>
        <fullName evidence="5">Lipoprotein</fullName>
    </recommendedName>
</protein>
<dbReference type="RefSeq" id="WP_188360633.1">
    <property type="nucleotide sequence ID" value="NZ_BMFG01000001.1"/>
</dbReference>
<sequence>MKTNSLILLIGILFCLSSCAITENLIINEDGSGKFAYDIDMSELIALAGEVGQQEESSSKNKKSKKDKKGKEAVNEKIMDSTFSFKSLLAEKSDSISKLPLEEQKRLKMLERFSMRMVVNEPEKIMTYSMFTDFSSVNELQEIMSPMNSMKSLGGNNKLAGSLSEMKEDDSSTRFYYDGKKFTKTVTATNLKETLLNELKNEENDLEDSEELSEESLSESFSMIYEQSSFKMVYQFPKPVKRVSIENAQFSADRKTITVEYPMETYMEKPESMSFEIDFE</sequence>
<evidence type="ECO:0000313" key="3">
    <source>
        <dbReference type="EMBL" id="GGD14513.1"/>
    </source>
</evidence>
<dbReference type="AlphaFoldDB" id="A0A917D8D1"/>
<evidence type="ECO:0000256" key="1">
    <source>
        <dbReference type="SAM" id="Coils"/>
    </source>
</evidence>
<proteinExistence type="predicted"/>
<dbReference type="EMBL" id="BMFG01000001">
    <property type="protein sequence ID" value="GGD14513.1"/>
    <property type="molecule type" value="Genomic_DNA"/>
</dbReference>
<evidence type="ECO:0000313" key="4">
    <source>
        <dbReference type="Proteomes" id="UP000625735"/>
    </source>
</evidence>
<comment type="caution">
    <text evidence="3">The sequence shown here is derived from an EMBL/GenBank/DDBJ whole genome shotgun (WGS) entry which is preliminary data.</text>
</comment>
<name>A0A917D8D1_9FLAO</name>
<keyword evidence="2" id="KW-0732">Signal</keyword>
<feature type="chain" id="PRO_5037205977" description="Lipoprotein" evidence="2">
    <location>
        <begin position="21"/>
        <end position="280"/>
    </location>
</feature>
<feature type="coiled-coil region" evidence="1">
    <location>
        <begin position="192"/>
        <end position="219"/>
    </location>
</feature>
<evidence type="ECO:0008006" key="5">
    <source>
        <dbReference type="Google" id="ProtNLM"/>
    </source>
</evidence>
<accession>A0A917D8D1</accession>
<dbReference type="Proteomes" id="UP000625735">
    <property type="component" value="Unassembled WGS sequence"/>
</dbReference>
<reference evidence="3" key="1">
    <citation type="journal article" date="2014" name="Int. J. Syst. Evol. Microbiol.">
        <title>Complete genome sequence of Corynebacterium casei LMG S-19264T (=DSM 44701T), isolated from a smear-ripened cheese.</title>
        <authorList>
            <consortium name="US DOE Joint Genome Institute (JGI-PGF)"/>
            <person name="Walter F."/>
            <person name="Albersmeier A."/>
            <person name="Kalinowski J."/>
            <person name="Ruckert C."/>
        </authorList>
    </citation>
    <scope>NUCLEOTIDE SEQUENCE</scope>
    <source>
        <strain evidence="3">CGMCC 1.12506</strain>
    </source>
</reference>
<keyword evidence="4" id="KW-1185">Reference proteome</keyword>
<keyword evidence="1" id="KW-0175">Coiled coil</keyword>
<evidence type="ECO:0000256" key="2">
    <source>
        <dbReference type="SAM" id="SignalP"/>
    </source>
</evidence>
<feature type="signal peptide" evidence="2">
    <location>
        <begin position="1"/>
        <end position="20"/>
    </location>
</feature>